<name>A0AAQ2S6H0_BACFG</name>
<dbReference type="RefSeq" id="WP_196036131.1">
    <property type="nucleotide sequence ID" value="NZ_JADOZX010000029.1"/>
</dbReference>
<accession>A0AAQ2S6H0</accession>
<sequence length="89" mass="10314">MNRTIISIEVQDHGGKEANIIVRGGRNNQIMFEGQFDYKDEEKHSLCLHLLKERFIEKFPKLGYSLGIVCIRKLFNDITIRSKMKTGSD</sequence>
<reference evidence="1" key="1">
    <citation type="submission" date="2022-08" db="EMBL/GenBank/DDBJ databases">
        <title>Genome Sequencing of Bacteroides fragilis Group Isolates with Nanopore Technology.</title>
        <authorList>
            <person name="Tisza M.J."/>
            <person name="Smith D."/>
            <person name="Dekker J.P."/>
        </authorList>
    </citation>
    <scope>NUCLEOTIDE SEQUENCE</scope>
    <source>
        <strain evidence="1">BFG-70</strain>
    </source>
</reference>
<gene>
    <name evidence="1" type="ORF">NXX45_01725</name>
</gene>
<dbReference type="EMBL" id="CP103216">
    <property type="protein sequence ID" value="UVR56814.1"/>
    <property type="molecule type" value="Genomic_DNA"/>
</dbReference>
<protein>
    <submittedName>
        <fullName evidence="1">Uncharacterized protein</fullName>
    </submittedName>
</protein>
<dbReference type="AlphaFoldDB" id="A0AAQ2S6H0"/>
<dbReference type="Proteomes" id="UP001060330">
    <property type="component" value="Chromosome"/>
</dbReference>
<organism evidence="1 2">
    <name type="scientific">Bacteroides fragilis</name>
    <dbReference type="NCBI Taxonomy" id="817"/>
    <lineage>
        <taxon>Bacteria</taxon>
        <taxon>Pseudomonadati</taxon>
        <taxon>Bacteroidota</taxon>
        <taxon>Bacteroidia</taxon>
        <taxon>Bacteroidales</taxon>
        <taxon>Bacteroidaceae</taxon>
        <taxon>Bacteroides</taxon>
    </lineage>
</organism>
<proteinExistence type="predicted"/>
<evidence type="ECO:0000313" key="2">
    <source>
        <dbReference type="Proteomes" id="UP001060330"/>
    </source>
</evidence>
<evidence type="ECO:0000313" key="1">
    <source>
        <dbReference type="EMBL" id="UVR56814.1"/>
    </source>
</evidence>